<sequence length="164" mass="17671">MSTKKERKMITSGLSNLGYTAKLTAKNSNDAYPFLASHTLAAAAGRRGLEKDTALAASVARREDMRRLGVALLEIALCASGVNTLDWLAQEGRTPSSIGSVVKLGDGGEGIRRIKNSAENARLTVSDVLGEDGWKFLGILAGMEEEDNPFLKLSMATRHPYVKY</sequence>
<proteinExistence type="predicted"/>
<dbReference type="AlphaFoldDB" id="A0A7S0DID0"/>
<reference evidence="1" key="1">
    <citation type="submission" date="2021-01" db="EMBL/GenBank/DDBJ databases">
        <authorList>
            <person name="Corre E."/>
            <person name="Pelletier E."/>
            <person name="Niang G."/>
            <person name="Scheremetjew M."/>
            <person name="Finn R."/>
            <person name="Kale V."/>
            <person name="Holt S."/>
            <person name="Cochrane G."/>
            <person name="Meng A."/>
            <person name="Brown T."/>
            <person name="Cohen L."/>
        </authorList>
    </citation>
    <scope>NUCLEOTIDE SEQUENCE</scope>
    <source>
        <strain evidence="1">CCMP2058</strain>
    </source>
</reference>
<accession>A0A7S0DID0</accession>
<evidence type="ECO:0000313" key="1">
    <source>
        <dbReference type="EMBL" id="CAD8453397.1"/>
    </source>
</evidence>
<name>A0A7S0DID0_9EUKA</name>
<protein>
    <submittedName>
        <fullName evidence="1">Uncharacterized protein</fullName>
    </submittedName>
</protein>
<dbReference type="EMBL" id="HBEM01018093">
    <property type="protein sequence ID" value="CAD8453397.1"/>
    <property type="molecule type" value="Transcribed_RNA"/>
</dbReference>
<organism evidence="1">
    <name type="scientific">Amorphochlora amoebiformis</name>
    <dbReference type="NCBI Taxonomy" id="1561963"/>
    <lineage>
        <taxon>Eukaryota</taxon>
        <taxon>Sar</taxon>
        <taxon>Rhizaria</taxon>
        <taxon>Cercozoa</taxon>
        <taxon>Chlorarachniophyceae</taxon>
        <taxon>Amorphochlora</taxon>
    </lineage>
</organism>
<gene>
    <name evidence="1" type="ORF">LAMO00422_LOCUS12337</name>
</gene>